<protein>
    <recommendedName>
        <fullName evidence="2">cysteine-S-conjugate beta-lyase</fullName>
        <ecNumber evidence="2">4.4.1.13</ecNumber>
    </recommendedName>
</protein>
<dbReference type="Gene3D" id="3.90.1150.10">
    <property type="entry name" value="Aspartate Aminotransferase, domain 1"/>
    <property type="match status" value="1"/>
</dbReference>
<evidence type="ECO:0000256" key="3">
    <source>
        <dbReference type="ARBA" id="ARBA00022898"/>
    </source>
</evidence>
<evidence type="ECO:0000256" key="4">
    <source>
        <dbReference type="ARBA" id="ARBA00023239"/>
    </source>
</evidence>
<keyword evidence="4 7" id="KW-0456">Lyase</keyword>
<comment type="caution">
    <text evidence="7">The sequence shown here is derived from an EMBL/GenBank/DDBJ whole genome shotgun (WGS) entry which is preliminary data.</text>
</comment>
<dbReference type="EMBL" id="JACVXB010000004">
    <property type="protein sequence ID" value="MBD0832772.1"/>
    <property type="molecule type" value="Genomic_DNA"/>
</dbReference>
<sequence length="390" mass="44963">MSIFDIEHSPENNFVKNNPKYLKSMFGTAELQPFWIADMDFKVASAITESQTDIVERGIYAYEDITPMVTKAISDWNFRRHNLKLNPEYFIQVNGVLTAIAILLRTLSEEGDGVMIQTPVYHQFFSVIKGANRKIIDNPLKFENSRYTFDFEQMENQLKSESTKIILLCNPHNPVGRVWHQKELETLIKLANQYQVTIVSDEVHSEIVYSNSKFNSILSFSNTENHIAILGSPAKTFGMQSNANGYIYVQNKELFEKNYNLVTSMYLHHGGALTAYGTLAAYTKGEVWVNELVMYLEETVNWIDNFLINDLPQITMIKPEGTYQVWLDFSKLKISEDELKELMFKNAKLGLAPGYWFGDQYNLFMRMNIASPKQKIEDAFKTLKQVIDNL</sequence>
<dbReference type="PANTHER" id="PTHR43525">
    <property type="entry name" value="PROTEIN MALY"/>
    <property type="match status" value="1"/>
</dbReference>
<gene>
    <name evidence="7" type="ORF">ICJ83_11560</name>
</gene>
<comment type="similarity">
    <text evidence="5">Belongs to the class-II pyridoxal-phosphate-dependent aminotransferase family. MalY/PatB cystathionine beta-lyase subfamily.</text>
</comment>
<dbReference type="NCBIfam" id="TIGR04350">
    <property type="entry name" value="C_S_lyase_PatB"/>
    <property type="match status" value="1"/>
</dbReference>
<evidence type="ECO:0000256" key="2">
    <source>
        <dbReference type="ARBA" id="ARBA00012224"/>
    </source>
</evidence>
<dbReference type="InterPro" id="IPR004839">
    <property type="entry name" value="Aminotransferase_I/II_large"/>
</dbReference>
<dbReference type="Proteomes" id="UP000600588">
    <property type="component" value="Unassembled WGS sequence"/>
</dbReference>
<evidence type="ECO:0000259" key="6">
    <source>
        <dbReference type="Pfam" id="PF00155"/>
    </source>
</evidence>
<dbReference type="AlphaFoldDB" id="A0A8J6U984"/>
<dbReference type="GO" id="GO:0047804">
    <property type="term" value="F:cysteine-S-conjugate beta-lyase activity"/>
    <property type="evidence" value="ECO:0007669"/>
    <property type="project" value="UniProtKB-EC"/>
</dbReference>
<dbReference type="InterPro" id="IPR015422">
    <property type="entry name" value="PyrdxlP-dep_Trfase_small"/>
</dbReference>
<reference evidence="7 8" key="1">
    <citation type="submission" date="2020-09" db="EMBL/GenBank/DDBJ databases">
        <title>TT11 complete genome.</title>
        <authorList>
            <person name="Wu Z."/>
        </authorList>
    </citation>
    <scope>NUCLEOTIDE SEQUENCE [LARGE SCALE GENOMIC DNA]</scope>
    <source>
        <strain evidence="7 8">TT11</strain>
    </source>
</reference>
<name>A0A8J6U984_9FLAO</name>
<evidence type="ECO:0000313" key="8">
    <source>
        <dbReference type="Proteomes" id="UP000600588"/>
    </source>
</evidence>
<evidence type="ECO:0000256" key="5">
    <source>
        <dbReference type="ARBA" id="ARBA00037974"/>
    </source>
</evidence>
<dbReference type="RefSeq" id="WP_188230555.1">
    <property type="nucleotide sequence ID" value="NZ_JACVXB010000004.1"/>
</dbReference>
<dbReference type="InterPro" id="IPR015424">
    <property type="entry name" value="PyrdxlP-dep_Trfase"/>
</dbReference>
<dbReference type="Pfam" id="PF00155">
    <property type="entry name" value="Aminotran_1_2"/>
    <property type="match status" value="1"/>
</dbReference>
<comment type="cofactor">
    <cofactor evidence="1">
        <name>pyridoxal 5'-phosphate</name>
        <dbReference type="ChEBI" id="CHEBI:597326"/>
    </cofactor>
</comment>
<evidence type="ECO:0000256" key="1">
    <source>
        <dbReference type="ARBA" id="ARBA00001933"/>
    </source>
</evidence>
<keyword evidence="8" id="KW-1185">Reference proteome</keyword>
<evidence type="ECO:0000313" key="7">
    <source>
        <dbReference type="EMBL" id="MBD0832772.1"/>
    </source>
</evidence>
<dbReference type="EC" id="4.4.1.13" evidence="2"/>
<organism evidence="7 8">
    <name type="scientific">Aestuariibaculum sediminum</name>
    <dbReference type="NCBI Taxonomy" id="2770637"/>
    <lineage>
        <taxon>Bacteria</taxon>
        <taxon>Pseudomonadati</taxon>
        <taxon>Bacteroidota</taxon>
        <taxon>Flavobacteriia</taxon>
        <taxon>Flavobacteriales</taxon>
        <taxon>Flavobacteriaceae</taxon>
    </lineage>
</organism>
<dbReference type="PANTHER" id="PTHR43525:SF1">
    <property type="entry name" value="PROTEIN MALY"/>
    <property type="match status" value="1"/>
</dbReference>
<dbReference type="GO" id="GO:0030170">
    <property type="term" value="F:pyridoxal phosphate binding"/>
    <property type="evidence" value="ECO:0007669"/>
    <property type="project" value="InterPro"/>
</dbReference>
<proteinExistence type="inferred from homology"/>
<feature type="domain" description="Aminotransferase class I/classII large" evidence="6">
    <location>
        <begin position="48"/>
        <end position="379"/>
    </location>
</feature>
<dbReference type="InterPro" id="IPR015421">
    <property type="entry name" value="PyrdxlP-dep_Trfase_major"/>
</dbReference>
<dbReference type="SUPFAM" id="SSF53383">
    <property type="entry name" value="PLP-dependent transferases"/>
    <property type="match status" value="1"/>
</dbReference>
<dbReference type="Gene3D" id="3.40.640.10">
    <property type="entry name" value="Type I PLP-dependent aspartate aminotransferase-like (Major domain)"/>
    <property type="match status" value="1"/>
</dbReference>
<accession>A0A8J6U984</accession>
<dbReference type="InterPro" id="IPR027619">
    <property type="entry name" value="C-S_lyase_PatB-like"/>
</dbReference>
<dbReference type="InterPro" id="IPR051798">
    <property type="entry name" value="Class-II_PLP-Dep_Aminotrans"/>
</dbReference>
<dbReference type="CDD" id="cd00609">
    <property type="entry name" value="AAT_like"/>
    <property type="match status" value="1"/>
</dbReference>
<keyword evidence="3" id="KW-0663">Pyridoxal phosphate</keyword>